<evidence type="ECO:0008006" key="4">
    <source>
        <dbReference type="Google" id="ProtNLM"/>
    </source>
</evidence>
<dbReference type="AlphaFoldDB" id="A0A2V4NZQ5"/>
<dbReference type="InterPro" id="IPR009003">
    <property type="entry name" value="Peptidase_S1_PA"/>
</dbReference>
<comment type="caution">
    <text evidence="2">The sequence shown here is derived from an EMBL/GenBank/DDBJ whole genome shotgun (WGS) entry which is preliminary data.</text>
</comment>
<evidence type="ECO:0000313" key="3">
    <source>
        <dbReference type="Proteomes" id="UP000248039"/>
    </source>
</evidence>
<sequence length="527" mass="53448">MFKGLAAALGAAAVVAGTLTVAAAPAQAAPAPTRAAAAPALAAADLTSTIALDDCSASLVRFPSSQSGDRAMMLTNGHCLPTMPNYGQVIQNTAASRSGTLLSSSGAALGTVNADKVLYATMTGTDVTLYELTDTFASITSKYGATALTVSSSHPVDGSSMYIPSGYWKQVWNCSINGFVPTLREDQWTWHDSLRYNTGCNTTHGTSGSPIIDATSGQIVGINNTGNDNGQMCTLNNPCEVAADGSTKEYQGQSYGEETYWFTTCLNASRAIDLTVSGCLLTKPGGGSSVTVSNPGAQSTVVGTAVSLQLAATGGTAPIRWTATGLPAGLTVSSSGLISGTPTATGSSTVTVTATDATGATNSAGFSWTVNPAGGGGCTAAQLLGNAGFETGTAAPWTTSTGVIDNSSSEAAHSGSWKAWLDGYGSAHTDTLSQTVTIPAGCHATFSFWLHIDTAETGSTAYDKLTVAANTTTLATYSNVNAATGYVQKSFDLSAYAGQSVTLKFTGTEDSSLQTSFVIDDTSLQTS</sequence>
<dbReference type="GO" id="GO:0016020">
    <property type="term" value="C:membrane"/>
    <property type="evidence" value="ECO:0007669"/>
    <property type="project" value="InterPro"/>
</dbReference>
<evidence type="ECO:0000256" key="1">
    <source>
        <dbReference type="SAM" id="SignalP"/>
    </source>
</evidence>
<dbReference type="EMBL" id="PYBW01000109">
    <property type="protein sequence ID" value="PYC71883.1"/>
    <property type="molecule type" value="Genomic_DNA"/>
</dbReference>
<reference evidence="2 3" key="1">
    <citation type="submission" date="2018-03" db="EMBL/GenBank/DDBJ databases">
        <title>Bioinformatic expansion and discovery of thiopeptide antibiotics.</title>
        <authorList>
            <person name="Schwalen C.J."/>
            <person name="Hudson G.A."/>
            <person name="Mitchell D.A."/>
        </authorList>
    </citation>
    <scope>NUCLEOTIDE SEQUENCE [LARGE SCALE GENOMIC DNA]</scope>
    <source>
        <strain evidence="2 3">ATCC 21389</strain>
    </source>
</reference>
<accession>A0A2V4NZQ5</accession>
<dbReference type="Gene3D" id="2.60.120.260">
    <property type="entry name" value="Galactose-binding domain-like"/>
    <property type="match status" value="1"/>
</dbReference>
<feature type="signal peptide" evidence="1">
    <location>
        <begin position="1"/>
        <end position="28"/>
    </location>
</feature>
<protein>
    <recommendedName>
        <fullName evidence="4">Dystroglycan-type cadherin-like domain-containing protein</fullName>
    </recommendedName>
</protein>
<name>A0A2V4NZQ5_9ACTN</name>
<keyword evidence="3" id="KW-1185">Reference proteome</keyword>
<dbReference type="Gene3D" id="2.40.10.10">
    <property type="entry name" value="Trypsin-like serine proteases"/>
    <property type="match status" value="1"/>
</dbReference>
<dbReference type="GO" id="GO:0005509">
    <property type="term" value="F:calcium ion binding"/>
    <property type="evidence" value="ECO:0007669"/>
    <property type="project" value="InterPro"/>
</dbReference>
<keyword evidence="1" id="KW-0732">Signal</keyword>
<gene>
    <name evidence="2" type="ORF">C7C46_26400</name>
</gene>
<organism evidence="2 3">
    <name type="scientific">Streptomyces tateyamensis</name>
    <dbReference type="NCBI Taxonomy" id="565073"/>
    <lineage>
        <taxon>Bacteria</taxon>
        <taxon>Bacillati</taxon>
        <taxon>Actinomycetota</taxon>
        <taxon>Actinomycetes</taxon>
        <taxon>Kitasatosporales</taxon>
        <taxon>Streptomycetaceae</taxon>
        <taxon>Streptomyces</taxon>
    </lineage>
</organism>
<dbReference type="GO" id="GO:0005975">
    <property type="term" value="P:carbohydrate metabolic process"/>
    <property type="evidence" value="ECO:0007669"/>
    <property type="project" value="UniProtKB-ARBA"/>
</dbReference>
<dbReference type="Pfam" id="PF13365">
    <property type="entry name" value="Trypsin_2"/>
    <property type="match status" value="1"/>
</dbReference>
<dbReference type="Proteomes" id="UP000248039">
    <property type="component" value="Unassembled WGS sequence"/>
</dbReference>
<dbReference type="InterPro" id="IPR013783">
    <property type="entry name" value="Ig-like_fold"/>
</dbReference>
<dbReference type="Gene3D" id="2.60.40.10">
    <property type="entry name" value="Immunoglobulins"/>
    <property type="match status" value="1"/>
</dbReference>
<proteinExistence type="predicted"/>
<feature type="chain" id="PRO_5016021178" description="Dystroglycan-type cadherin-like domain-containing protein" evidence="1">
    <location>
        <begin position="29"/>
        <end position="527"/>
    </location>
</feature>
<dbReference type="SUPFAM" id="SSF49313">
    <property type="entry name" value="Cadherin-like"/>
    <property type="match status" value="1"/>
</dbReference>
<dbReference type="OrthoDB" id="3233951at2"/>
<evidence type="ECO:0000313" key="2">
    <source>
        <dbReference type="EMBL" id="PYC71883.1"/>
    </source>
</evidence>
<dbReference type="Pfam" id="PF05345">
    <property type="entry name" value="He_PIG"/>
    <property type="match status" value="1"/>
</dbReference>
<dbReference type="InterPro" id="IPR015919">
    <property type="entry name" value="Cadherin-like_sf"/>
</dbReference>
<dbReference type="InterPro" id="IPR043504">
    <property type="entry name" value="Peptidase_S1_PA_chymotrypsin"/>
</dbReference>
<dbReference type="SUPFAM" id="SSF50494">
    <property type="entry name" value="Trypsin-like serine proteases"/>
    <property type="match status" value="1"/>
</dbReference>